<feature type="signal peptide" evidence="1">
    <location>
        <begin position="1"/>
        <end position="26"/>
    </location>
</feature>
<sequence>MMKSLKAAAVLAGSIALAASAAPAFASDLAPTSLNGGLETITSQDLLASEPLSSNLLDTENGDSVVNTVKDAAGGLNTAGGPAQVLGGLPLAK</sequence>
<protein>
    <submittedName>
        <fullName evidence="2">Putative membrane protein</fullName>
    </submittedName>
</protein>
<feature type="chain" id="PRO_5013239780" evidence="1">
    <location>
        <begin position="27"/>
        <end position="93"/>
    </location>
</feature>
<evidence type="ECO:0000256" key="1">
    <source>
        <dbReference type="SAM" id="SignalP"/>
    </source>
</evidence>
<organism evidence="2 3">
    <name type="scientific">Streptomyces formicae</name>
    <dbReference type="NCBI Taxonomy" id="1616117"/>
    <lineage>
        <taxon>Bacteria</taxon>
        <taxon>Bacillati</taxon>
        <taxon>Actinomycetota</taxon>
        <taxon>Actinomycetes</taxon>
        <taxon>Kitasatosporales</taxon>
        <taxon>Streptomycetaceae</taxon>
        <taxon>Streptomyces</taxon>
    </lineage>
</organism>
<gene>
    <name evidence="2" type="ORF">KY5_2850c</name>
</gene>
<dbReference type="AlphaFoldDB" id="A0A291Q8I7"/>
<name>A0A291Q8I7_9ACTN</name>
<dbReference type="Proteomes" id="UP000221011">
    <property type="component" value="Chromosome"/>
</dbReference>
<evidence type="ECO:0000313" key="3">
    <source>
        <dbReference type="Proteomes" id="UP000221011"/>
    </source>
</evidence>
<evidence type="ECO:0000313" key="2">
    <source>
        <dbReference type="EMBL" id="ATL27868.1"/>
    </source>
</evidence>
<keyword evidence="3" id="KW-1185">Reference proteome</keyword>
<keyword evidence="1" id="KW-0732">Signal</keyword>
<reference evidence="2 3" key="1">
    <citation type="submission" date="2017-08" db="EMBL/GenBank/DDBJ databases">
        <title>Complete Genome Sequence of Streptomyces formicae KY5, the formicamycin producer.</title>
        <authorList>
            <person name="Holmes N.A."/>
            <person name="Devine R."/>
            <person name="Qin Z."/>
            <person name="Seipke R.F."/>
            <person name="Wilkinson B."/>
            <person name="Hutchings M.I."/>
        </authorList>
    </citation>
    <scope>NUCLEOTIDE SEQUENCE [LARGE SCALE GENOMIC DNA]</scope>
    <source>
        <strain evidence="2 3">KY5</strain>
    </source>
</reference>
<dbReference type="KEGG" id="sfk:KY5_2850c"/>
<dbReference type="EMBL" id="CP022685">
    <property type="protein sequence ID" value="ATL27868.1"/>
    <property type="molecule type" value="Genomic_DNA"/>
</dbReference>
<accession>A0A291Q8I7</accession>
<proteinExistence type="predicted"/>